<gene>
    <name evidence="1" type="ORF">V6N11_001396</name>
</gene>
<proteinExistence type="predicted"/>
<reference evidence="1 2" key="1">
    <citation type="journal article" date="2024" name="G3 (Bethesda)">
        <title>Genome assembly of Hibiscus sabdariffa L. provides insights into metabolisms of medicinal natural products.</title>
        <authorList>
            <person name="Kim T."/>
        </authorList>
    </citation>
    <scope>NUCLEOTIDE SEQUENCE [LARGE SCALE GENOMIC DNA]</scope>
    <source>
        <strain evidence="1">TK-2024</strain>
        <tissue evidence="1">Old leaves</tissue>
    </source>
</reference>
<name>A0ABR2RZJ5_9ROSI</name>
<keyword evidence="2" id="KW-1185">Reference proteome</keyword>
<evidence type="ECO:0000313" key="2">
    <source>
        <dbReference type="Proteomes" id="UP001396334"/>
    </source>
</evidence>
<evidence type="ECO:0000313" key="1">
    <source>
        <dbReference type="EMBL" id="KAK9018420.1"/>
    </source>
</evidence>
<dbReference type="Proteomes" id="UP001396334">
    <property type="component" value="Unassembled WGS sequence"/>
</dbReference>
<protein>
    <submittedName>
        <fullName evidence="1">Uncharacterized protein</fullName>
    </submittedName>
</protein>
<comment type="caution">
    <text evidence="1">The sequence shown here is derived from an EMBL/GenBank/DDBJ whole genome shotgun (WGS) entry which is preliminary data.</text>
</comment>
<accession>A0ABR2RZJ5</accession>
<organism evidence="1 2">
    <name type="scientific">Hibiscus sabdariffa</name>
    <name type="common">roselle</name>
    <dbReference type="NCBI Taxonomy" id="183260"/>
    <lineage>
        <taxon>Eukaryota</taxon>
        <taxon>Viridiplantae</taxon>
        <taxon>Streptophyta</taxon>
        <taxon>Embryophyta</taxon>
        <taxon>Tracheophyta</taxon>
        <taxon>Spermatophyta</taxon>
        <taxon>Magnoliopsida</taxon>
        <taxon>eudicotyledons</taxon>
        <taxon>Gunneridae</taxon>
        <taxon>Pentapetalae</taxon>
        <taxon>rosids</taxon>
        <taxon>malvids</taxon>
        <taxon>Malvales</taxon>
        <taxon>Malvaceae</taxon>
        <taxon>Malvoideae</taxon>
        <taxon>Hibiscus</taxon>
    </lineage>
</organism>
<dbReference type="EMBL" id="JBBPBN010000019">
    <property type="protein sequence ID" value="KAK9018420.1"/>
    <property type="molecule type" value="Genomic_DNA"/>
</dbReference>
<sequence length="102" mass="11817">MNPFWNLQVRNNLLVGIDLIPFRFRGMEICTPNGEQTTWVIIVVTRVGAKENIQGRNVLNVWERCRLKVKYKFGPVPIPVLQNIIIYPSLIVNVHQKGFETN</sequence>